<keyword evidence="1" id="KW-0812">Transmembrane</keyword>
<sequence>MASGYVVAAFLEAAGLVGLVIAVLRIRTERQAKAAELRSFLRSGQIPSATAGTPRRVDFASHAVAVPFTPGRGSGLQGRPSAARSALGRAIVRGGPALPPRLTGAISAG</sequence>
<feature type="transmembrane region" description="Helical" evidence="1">
    <location>
        <begin position="6"/>
        <end position="24"/>
    </location>
</feature>
<keyword evidence="1" id="KW-1133">Transmembrane helix</keyword>
<accession>A0A089Q216</accession>
<dbReference type="Proteomes" id="UP000029492">
    <property type="component" value="Chromosome"/>
</dbReference>
<reference evidence="2 3" key="1">
    <citation type="journal article" date="2014" name="PLoS ONE">
        <title>Genome Information of Methylobacterium oryzae, a Plant-Probiotic Methylotroph in the Phyllosphere.</title>
        <authorList>
            <person name="Kwak M.J."/>
            <person name="Jeong H."/>
            <person name="Madhaiyan M."/>
            <person name="Lee Y."/>
            <person name="Sa T.M."/>
            <person name="Oh T.K."/>
            <person name="Kim J.F."/>
        </authorList>
    </citation>
    <scope>NUCLEOTIDE SEQUENCE [LARGE SCALE GENOMIC DNA]</scope>
    <source>
        <strain evidence="2 3">CBMB20</strain>
    </source>
</reference>
<organism evidence="2 3">
    <name type="scientific">Methylobacterium oryzae CBMB20</name>
    <dbReference type="NCBI Taxonomy" id="693986"/>
    <lineage>
        <taxon>Bacteria</taxon>
        <taxon>Pseudomonadati</taxon>
        <taxon>Pseudomonadota</taxon>
        <taxon>Alphaproteobacteria</taxon>
        <taxon>Hyphomicrobiales</taxon>
        <taxon>Methylobacteriaceae</taxon>
        <taxon>Methylobacterium</taxon>
    </lineage>
</organism>
<dbReference type="AlphaFoldDB" id="A0A089Q216"/>
<dbReference type="KEGG" id="mor:MOC_0879"/>
<evidence type="ECO:0000313" key="2">
    <source>
        <dbReference type="EMBL" id="AIQ88634.1"/>
    </source>
</evidence>
<gene>
    <name evidence="2" type="ORF">MOC_0879</name>
</gene>
<dbReference type="EMBL" id="CP003811">
    <property type="protein sequence ID" value="AIQ88634.1"/>
    <property type="molecule type" value="Genomic_DNA"/>
</dbReference>
<evidence type="ECO:0000256" key="1">
    <source>
        <dbReference type="SAM" id="Phobius"/>
    </source>
</evidence>
<protein>
    <submittedName>
        <fullName evidence="2">Protein of unassigned function</fullName>
    </submittedName>
</protein>
<dbReference type="eggNOG" id="ENOG50310JU">
    <property type="taxonomic scope" value="Bacteria"/>
</dbReference>
<keyword evidence="3" id="KW-1185">Reference proteome</keyword>
<name>A0A089Q216_9HYPH</name>
<keyword evidence="1" id="KW-0472">Membrane</keyword>
<dbReference type="RefSeq" id="WP_043755820.1">
    <property type="nucleotide sequence ID" value="NZ_CP003811.1"/>
</dbReference>
<dbReference type="HOGENOM" id="CLU_2180766_0_0_5"/>
<evidence type="ECO:0000313" key="3">
    <source>
        <dbReference type="Proteomes" id="UP000029492"/>
    </source>
</evidence>
<proteinExistence type="predicted"/>